<dbReference type="EMBL" id="JBCEWA010000001">
    <property type="protein sequence ID" value="MEL5986897.1"/>
    <property type="molecule type" value="Genomic_DNA"/>
</dbReference>
<organism evidence="4 5">
    <name type="scientific">Kurthia gibsonii</name>
    <dbReference type="NCBI Taxonomy" id="33946"/>
    <lineage>
        <taxon>Bacteria</taxon>
        <taxon>Bacillati</taxon>
        <taxon>Bacillota</taxon>
        <taxon>Bacilli</taxon>
        <taxon>Bacillales</taxon>
        <taxon>Caryophanaceae</taxon>
        <taxon>Kurthia</taxon>
    </lineage>
</organism>
<dbReference type="CDD" id="cd24052">
    <property type="entry name" value="ASKHA_NBD_HpPPX-GppA-like"/>
    <property type="match status" value="1"/>
</dbReference>
<sequence length="511" mass="59226">MTKRKRAVIDIGSNTIRLVIYQYSKISGLKELMNIKSVARLRNDITEEGYLNEQGIQKLLNLLHSFKEMLIDYGIEHYRAVATASLRQSKNNQEIIKKMYEETGIQIELLSEQDEAYYGYFAVANTISTPSAVTIDIGGGSTEITYYEQKELKHAISLPFGSVSLKRQFMQSDTMTKREHDEVYHFAKQQFKEVTWLNDLKVPVVGISGSARSMAKMDQSRKNYPLTGVHQYRMSLADFNEINDEISSLTYNELKKMDELSADRADIIGPVAEVFRALMHVVDSQKFQLSRKGLREGIVISDILKEYPLAFDRTDVFRSNARYLASEFGKSENQILHHARIAELMYRELCRHELWDYSEEEIYILNQGAKVYMIGEYLEQDAASQHTFYLLSNRSINGLNHKERVRLALLASYKNKDSFYTYLKPFEDWFTKEEVQMLIRLGALLKLIYALDASKRSIVTDIVIEINEETPEVLDLEIQTRGYPLAEKYQGNKQKKHFERIVKKDVVLHFV</sequence>
<evidence type="ECO:0000313" key="4">
    <source>
        <dbReference type="EMBL" id="MEL5986897.1"/>
    </source>
</evidence>
<evidence type="ECO:0000259" key="3">
    <source>
        <dbReference type="Pfam" id="PF21447"/>
    </source>
</evidence>
<dbReference type="InterPro" id="IPR003695">
    <property type="entry name" value="Ppx_GppA_N"/>
</dbReference>
<dbReference type="Proteomes" id="UP001398420">
    <property type="component" value="Unassembled WGS sequence"/>
</dbReference>
<comment type="caution">
    <text evidence="4">The sequence shown here is derived from an EMBL/GenBank/DDBJ whole genome shotgun (WGS) entry which is preliminary data.</text>
</comment>
<dbReference type="Gene3D" id="1.10.3210.10">
    <property type="entry name" value="Hypothetical protein af1432"/>
    <property type="match status" value="1"/>
</dbReference>
<dbReference type="GeneID" id="97821833"/>
<accession>A0ABU9LH79</accession>
<comment type="similarity">
    <text evidence="1">Belongs to the GppA/Ppx family.</text>
</comment>
<gene>
    <name evidence="4" type="ORF">AAF454_00510</name>
</gene>
<dbReference type="SUPFAM" id="SSF53067">
    <property type="entry name" value="Actin-like ATPase domain"/>
    <property type="match status" value="2"/>
</dbReference>
<dbReference type="Gene3D" id="3.30.420.40">
    <property type="match status" value="1"/>
</dbReference>
<dbReference type="RefSeq" id="WP_068455270.1">
    <property type="nucleotide sequence ID" value="NZ_BJOB01000030.1"/>
</dbReference>
<name>A0ABU9LH79_9BACL</name>
<dbReference type="SUPFAM" id="SSF109604">
    <property type="entry name" value="HD-domain/PDEase-like"/>
    <property type="match status" value="1"/>
</dbReference>
<evidence type="ECO:0000259" key="2">
    <source>
        <dbReference type="Pfam" id="PF02541"/>
    </source>
</evidence>
<feature type="domain" description="Ppx/GppA phosphatase C-terminal" evidence="3">
    <location>
        <begin position="342"/>
        <end position="470"/>
    </location>
</feature>
<protein>
    <submittedName>
        <fullName evidence="4">Ppx/GppA phosphatase family protein</fullName>
    </submittedName>
</protein>
<dbReference type="Gene3D" id="3.30.420.150">
    <property type="entry name" value="Exopolyphosphatase. Domain 2"/>
    <property type="match status" value="1"/>
</dbReference>
<proteinExistence type="inferred from homology"/>
<dbReference type="Pfam" id="PF21447">
    <property type="entry name" value="Ppx-GppA_III"/>
    <property type="match status" value="1"/>
</dbReference>
<dbReference type="InterPro" id="IPR050273">
    <property type="entry name" value="GppA/Ppx_hydrolase"/>
</dbReference>
<dbReference type="Pfam" id="PF02541">
    <property type="entry name" value="Ppx-GppA"/>
    <property type="match status" value="1"/>
</dbReference>
<dbReference type="InterPro" id="IPR048950">
    <property type="entry name" value="Ppx_GppA_C"/>
</dbReference>
<dbReference type="PANTHER" id="PTHR30005:SF0">
    <property type="entry name" value="RETROGRADE REGULATION PROTEIN 2"/>
    <property type="match status" value="1"/>
</dbReference>
<keyword evidence="5" id="KW-1185">Reference proteome</keyword>
<evidence type="ECO:0000256" key="1">
    <source>
        <dbReference type="ARBA" id="ARBA00007125"/>
    </source>
</evidence>
<dbReference type="InterPro" id="IPR043129">
    <property type="entry name" value="ATPase_NBD"/>
</dbReference>
<dbReference type="PANTHER" id="PTHR30005">
    <property type="entry name" value="EXOPOLYPHOSPHATASE"/>
    <property type="match status" value="1"/>
</dbReference>
<reference evidence="4 5" key="1">
    <citation type="submission" date="2024-04" db="EMBL/GenBank/DDBJ databases">
        <authorList>
            <person name="Wu Y.S."/>
            <person name="Zhang L."/>
        </authorList>
    </citation>
    <scope>NUCLEOTIDE SEQUENCE [LARGE SCALE GENOMIC DNA]</scope>
    <source>
        <strain evidence="4 5">KG-01</strain>
    </source>
</reference>
<feature type="domain" description="Ppx/GppA phosphatase N-terminal" evidence="2">
    <location>
        <begin position="20"/>
        <end position="305"/>
    </location>
</feature>
<evidence type="ECO:0000313" key="5">
    <source>
        <dbReference type="Proteomes" id="UP001398420"/>
    </source>
</evidence>